<sequence>MKTLVIPPAAQRDENSIQMISAWSAEQSLHCTLNVGMWDEVGHDEPTAWRILLADVIRHVEDFGWNVT</sequence>
<reference evidence="1 2" key="1">
    <citation type="submission" date="2019-12" db="EMBL/GenBank/DDBJ databases">
        <title>Novel species isolated from a subtropical stream in China.</title>
        <authorList>
            <person name="Lu H."/>
        </authorList>
    </citation>
    <scope>NUCLEOTIDE SEQUENCE [LARGE SCALE GENOMIC DNA]</scope>
    <source>
        <strain evidence="1 2">FT55W</strain>
    </source>
</reference>
<evidence type="ECO:0000313" key="2">
    <source>
        <dbReference type="Proteomes" id="UP000450012"/>
    </source>
</evidence>
<evidence type="ECO:0000313" key="1">
    <source>
        <dbReference type="EMBL" id="MYM66045.1"/>
    </source>
</evidence>
<keyword evidence="2" id="KW-1185">Reference proteome</keyword>
<proteinExistence type="predicted"/>
<dbReference type="RefSeq" id="WP_161012600.1">
    <property type="nucleotide sequence ID" value="NZ_WWCK01000001.1"/>
</dbReference>
<accession>A0A7X4GM49</accession>
<protein>
    <submittedName>
        <fullName evidence="1">DUF5076 domain-containing protein</fullName>
    </submittedName>
</protein>
<dbReference type="InterPro" id="IPR031796">
    <property type="entry name" value="DUF5076"/>
</dbReference>
<dbReference type="Proteomes" id="UP000450012">
    <property type="component" value="Unassembled WGS sequence"/>
</dbReference>
<dbReference type="Pfam" id="PF16826">
    <property type="entry name" value="DUF5076"/>
    <property type="match status" value="1"/>
</dbReference>
<dbReference type="EMBL" id="WWCK01000001">
    <property type="protein sequence ID" value="MYM66045.1"/>
    <property type="molecule type" value="Genomic_DNA"/>
</dbReference>
<gene>
    <name evidence="1" type="ORF">GTP45_04225</name>
</gene>
<comment type="caution">
    <text evidence="1">The sequence shown here is derived from an EMBL/GenBank/DDBJ whole genome shotgun (WGS) entry which is preliminary data.</text>
</comment>
<dbReference type="AlphaFoldDB" id="A0A7X4GM49"/>
<dbReference type="Gene3D" id="3.30.2370.10">
    <property type="entry name" value="putative pyruvate dehydrogenase"/>
    <property type="match status" value="1"/>
</dbReference>
<name>A0A7X4GM49_9BURK</name>
<organism evidence="1 2">
    <name type="scientific">Duganella rivi</name>
    <dbReference type="NCBI Taxonomy" id="2666083"/>
    <lineage>
        <taxon>Bacteria</taxon>
        <taxon>Pseudomonadati</taxon>
        <taxon>Pseudomonadota</taxon>
        <taxon>Betaproteobacteria</taxon>
        <taxon>Burkholderiales</taxon>
        <taxon>Oxalobacteraceae</taxon>
        <taxon>Telluria group</taxon>
        <taxon>Duganella</taxon>
    </lineage>
</organism>